<dbReference type="InterPro" id="IPR025857">
    <property type="entry name" value="MacB_PCD"/>
</dbReference>
<feature type="domain" description="MacB-like periplasmic core" evidence="9">
    <location>
        <begin position="35"/>
        <end position="238"/>
    </location>
</feature>
<dbReference type="Proteomes" id="UP000537126">
    <property type="component" value="Unassembled WGS sequence"/>
</dbReference>
<feature type="transmembrane region" description="Helical" evidence="7">
    <location>
        <begin position="376"/>
        <end position="403"/>
    </location>
</feature>
<dbReference type="GO" id="GO:0098797">
    <property type="term" value="C:plasma membrane protein complex"/>
    <property type="evidence" value="ECO:0007669"/>
    <property type="project" value="TreeGrafter"/>
</dbReference>
<evidence type="ECO:0000256" key="5">
    <source>
        <dbReference type="ARBA" id="ARBA00022989"/>
    </source>
</evidence>
<dbReference type="PANTHER" id="PTHR30489:SF0">
    <property type="entry name" value="LIPOPROTEIN-RELEASING SYSTEM TRANSMEMBRANE PROTEIN LOLE"/>
    <property type="match status" value="1"/>
</dbReference>
<name>A0A846MTT2_9BACT</name>
<reference evidence="10 11" key="1">
    <citation type="submission" date="2020-03" db="EMBL/GenBank/DDBJ databases">
        <title>Genomic Encyclopedia of Type Strains, Phase IV (KMG-IV): sequencing the most valuable type-strain genomes for metagenomic binning, comparative biology and taxonomic classification.</title>
        <authorList>
            <person name="Goeker M."/>
        </authorList>
    </citation>
    <scope>NUCLEOTIDE SEQUENCE [LARGE SCALE GENOMIC DNA]</scope>
    <source>
        <strain evidence="10 11">DSM 5718</strain>
    </source>
</reference>
<evidence type="ECO:0000256" key="4">
    <source>
        <dbReference type="ARBA" id="ARBA00022692"/>
    </source>
</evidence>
<dbReference type="AlphaFoldDB" id="A0A846MTT2"/>
<dbReference type="Pfam" id="PF02687">
    <property type="entry name" value="FtsX"/>
    <property type="match status" value="1"/>
</dbReference>
<keyword evidence="4 7" id="KW-0812">Transmembrane</keyword>
<accession>A0A846MTT2</accession>
<keyword evidence="6 7" id="KW-0472">Membrane</keyword>
<evidence type="ECO:0000256" key="2">
    <source>
        <dbReference type="ARBA" id="ARBA00005236"/>
    </source>
</evidence>
<dbReference type="GO" id="GO:0044874">
    <property type="term" value="P:lipoprotein localization to outer membrane"/>
    <property type="evidence" value="ECO:0007669"/>
    <property type="project" value="TreeGrafter"/>
</dbReference>
<organism evidence="10 11">
    <name type="scientific">Thermonema lapsum</name>
    <dbReference type="NCBI Taxonomy" id="28195"/>
    <lineage>
        <taxon>Bacteria</taxon>
        <taxon>Pseudomonadati</taxon>
        <taxon>Bacteroidota</taxon>
        <taxon>Cytophagia</taxon>
        <taxon>Cytophagales</taxon>
        <taxon>Thermonemataceae</taxon>
        <taxon>Thermonema</taxon>
    </lineage>
</organism>
<feature type="transmembrane region" description="Helical" evidence="7">
    <location>
        <begin position="35"/>
        <end position="57"/>
    </location>
</feature>
<feature type="transmembrane region" description="Helical" evidence="7">
    <location>
        <begin position="280"/>
        <end position="304"/>
    </location>
</feature>
<evidence type="ECO:0000256" key="3">
    <source>
        <dbReference type="ARBA" id="ARBA00022475"/>
    </source>
</evidence>
<dbReference type="Pfam" id="PF12704">
    <property type="entry name" value="MacB_PCD"/>
    <property type="match status" value="1"/>
</dbReference>
<keyword evidence="11" id="KW-1185">Reference proteome</keyword>
<comment type="subcellular location">
    <subcellularLocation>
        <location evidence="1">Cell membrane</location>
        <topology evidence="1">Multi-pass membrane protein</topology>
    </subcellularLocation>
</comment>
<keyword evidence="10" id="KW-0449">Lipoprotein</keyword>
<gene>
    <name evidence="10" type="ORF">FHS56_002392</name>
</gene>
<proteinExistence type="inferred from homology"/>
<feature type="transmembrane region" description="Helical" evidence="7">
    <location>
        <begin position="334"/>
        <end position="356"/>
    </location>
</feature>
<evidence type="ECO:0000313" key="11">
    <source>
        <dbReference type="Proteomes" id="UP000537126"/>
    </source>
</evidence>
<keyword evidence="5 7" id="KW-1133">Transmembrane helix</keyword>
<keyword evidence="3" id="KW-1003">Cell membrane</keyword>
<comment type="similarity">
    <text evidence="2">Belongs to the ABC-4 integral membrane protein family. LolC/E subfamily.</text>
</comment>
<evidence type="ECO:0000256" key="1">
    <source>
        <dbReference type="ARBA" id="ARBA00004651"/>
    </source>
</evidence>
<protein>
    <submittedName>
        <fullName evidence="10">Lipoprotein-releasing system permease protein</fullName>
    </submittedName>
</protein>
<evidence type="ECO:0000256" key="6">
    <source>
        <dbReference type="ARBA" id="ARBA00023136"/>
    </source>
</evidence>
<evidence type="ECO:0000313" key="10">
    <source>
        <dbReference type="EMBL" id="NIK74859.1"/>
    </source>
</evidence>
<comment type="caution">
    <text evidence="10">The sequence shown here is derived from an EMBL/GenBank/DDBJ whole genome shotgun (WGS) entry which is preliminary data.</text>
</comment>
<evidence type="ECO:0000259" key="9">
    <source>
        <dbReference type="Pfam" id="PF12704"/>
    </source>
</evidence>
<evidence type="ECO:0000259" key="8">
    <source>
        <dbReference type="Pfam" id="PF02687"/>
    </source>
</evidence>
<dbReference type="PANTHER" id="PTHR30489">
    <property type="entry name" value="LIPOPROTEIN-RELEASING SYSTEM TRANSMEMBRANE PROTEIN LOLE"/>
    <property type="match status" value="1"/>
</dbReference>
<dbReference type="RefSeq" id="WP_208409688.1">
    <property type="nucleotide sequence ID" value="NZ_JAASRN010000008.1"/>
</dbReference>
<dbReference type="InterPro" id="IPR051447">
    <property type="entry name" value="Lipoprotein-release_system"/>
</dbReference>
<sequence length="414" mass="47014">MFPSIRTLRWASWVATRLRQRAADRQAFSRTATRIATATLATGIAIALLSFAVLLGFKLQIQQKLFAFHGHARIIKFSNNRSFEPPPLNTQRPCLDSIRHLPGIRHLQHYIEKAAVLRANDEVLGVVLKGIGQDFDSTYFAPNLVVGRLPTRHGPKEALEVVVSQYIAKALRVQIGDTLLVAFIQQPPRFRKMTIVGVYDTGLTLFDEHFLLADIRLLQKLNDWDKHTVTGIEVFLEDFDTFPKYFPAIDQQLDPDLYLETTQNKHFDMFDWLLLLDTNVWVLLGIIVAVIGFNLVSVLFILIIERTSMIGLLKAMGASNWQIKTIFVWQGLRIASAGLLWGNLLGIGLAAVQYFFRPVPLDRKHYFMDYVPIQWNWLAVVGVNVGALCIIFLLLWLAAGVIARIRPIKAIRFD</sequence>
<feature type="domain" description="ABC3 transporter permease C-terminal" evidence="8">
    <location>
        <begin position="282"/>
        <end position="405"/>
    </location>
</feature>
<evidence type="ECO:0000256" key="7">
    <source>
        <dbReference type="SAM" id="Phobius"/>
    </source>
</evidence>
<dbReference type="EMBL" id="JAASRN010000008">
    <property type="protein sequence ID" value="NIK74859.1"/>
    <property type="molecule type" value="Genomic_DNA"/>
</dbReference>
<dbReference type="InterPro" id="IPR003838">
    <property type="entry name" value="ABC3_permease_C"/>
</dbReference>